<feature type="region of interest" description="Disordered" evidence="1">
    <location>
        <begin position="111"/>
        <end position="131"/>
    </location>
</feature>
<feature type="compositionally biased region" description="Polar residues" evidence="1">
    <location>
        <begin position="1"/>
        <end position="18"/>
    </location>
</feature>
<feature type="region of interest" description="Disordered" evidence="1">
    <location>
        <begin position="1"/>
        <end position="37"/>
    </location>
</feature>
<gene>
    <name evidence="2" type="ORF">CEXT_344561</name>
</gene>
<name>A0AAV4WAU0_CAEEX</name>
<sequence>MNNSSLKQCHSRNPNPVNGPNPLYLKAQIGSSPNSRVRTVAPPKLALLHTLSQKQSENHYSHQPPSEQLFINTVLFQKSQIPVTGPNPLYLYAQIGSSPNSRVRAGIERGASVAGHKRLRSPDDGRSELHPWSRKRETWSTLLYSRWSVEALLKLLENAISENPYPANGPNPLYLKAQIGSSPNSRVWEAGPLIGASATTHCTKPKATANFHYSHQPPS</sequence>
<dbReference type="EMBL" id="BPLR01015926">
    <property type="protein sequence ID" value="GIY79742.1"/>
    <property type="molecule type" value="Genomic_DNA"/>
</dbReference>
<dbReference type="AlphaFoldDB" id="A0AAV4WAU0"/>
<evidence type="ECO:0000313" key="2">
    <source>
        <dbReference type="EMBL" id="GIY79742.1"/>
    </source>
</evidence>
<dbReference type="Proteomes" id="UP001054945">
    <property type="component" value="Unassembled WGS sequence"/>
</dbReference>
<protein>
    <submittedName>
        <fullName evidence="2">Uncharacterized protein</fullName>
    </submittedName>
</protein>
<accession>A0AAV4WAU0</accession>
<reference evidence="2 3" key="1">
    <citation type="submission" date="2021-06" db="EMBL/GenBank/DDBJ databases">
        <title>Caerostris extrusa draft genome.</title>
        <authorList>
            <person name="Kono N."/>
            <person name="Arakawa K."/>
        </authorList>
    </citation>
    <scope>NUCLEOTIDE SEQUENCE [LARGE SCALE GENOMIC DNA]</scope>
</reference>
<feature type="compositionally biased region" description="Basic and acidic residues" evidence="1">
    <location>
        <begin position="120"/>
        <end position="131"/>
    </location>
</feature>
<evidence type="ECO:0000313" key="3">
    <source>
        <dbReference type="Proteomes" id="UP001054945"/>
    </source>
</evidence>
<organism evidence="2 3">
    <name type="scientific">Caerostris extrusa</name>
    <name type="common">Bark spider</name>
    <name type="synonym">Caerostris bankana</name>
    <dbReference type="NCBI Taxonomy" id="172846"/>
    <lineage>
        <taxon>Eukaryota</taxon>
        <taxon>Metazoa</taxon>
        <taxon>Ecdysozoa</taxon>
        <taxon>Arthropoda</taxon>
        <taxon>Chelicerata</taxon>
        <taxon>Arachnida</taxon>
        <taxon>Araneae</taxon>
        <taxon>Araneomorphae</taxon>
        <taxon>Entelegynae</taxon>
        <taxon>Araneoidea</taxon>
        <taxon>Araneidae</taxon>
        <taxon>Caerostris</taxon>
    </lineage>
</organism>
<keyword evidence="3" id="KW-1185">Reference proteome</keyword>
<comment type="caution">
    <text evidence="2">The sequence shown here is derived from an EMBL/GenBank/DDBJ whole genome shotgun (WGS) entry which is preliminary data.</text>
</comment>
<evidence type="ECO:0000256" key="1">
    <source>
        <dbReference type="SAM" id="MobiDB-lite"/>
    </source>
</evidence>
<proteinExistence type="predicted"/>